<gene>
    <name evidence="2" type="ORF">ECRASSUSDP1_LOCUS28366</name>
</gene>
<reference evidence="2" key="1">
    <citation type="submission" date="2023-07" db="EMBL/GenBank/DDBJ databases">
        <authorList>
            <consortium name="AG Swart"/>
            <person name="Singh M."/>
            <person name="Singh A."/>
            <person name="Seah K."/>
            <person name="Emmerich C."/>
        </authorList>
    </citation>
    <scope>NUCLEOTIDE SEQUENCE</scope>
    <source>
        <strain evidence="2">DP1</strain>
    </source>
</reference>
<dbReference type="Proteomes" id="UP001295684">
    <property type="component" value="Unassembled WGS sequence"/>
</dbReference>
<dbReference type="AlphaFoldDB" id="A0AAD1Y8X7"/>
<feature type="region of interest" description="Disordered" evidence="1">
    <location>
        <begin position="546"/>
        <end position="577"/>
    </location>
</feature>
<dbReference type="InterPro" id="IPR010736">
    <property type="entry name" value="SHIPPO-rpt"/>
</dbReference>
<accession>A0AAD1Y8X7</accession>
<dbReference type="InterPro" id="IPR051291">
    <property type="entry name" value="CIMAP"/>
</dbReference>
<feature type="region of interest" description="Disordered" evidence="1">
    <location>
        <begin position="211"/>
        <end position="247"/>
    </location>
</feature>
<dbReference type="PANTHER" id="PTHR21580">
    <property type="entry name" value="SHIPPO-1-RELATED"/>
    <property type="match status" value="1"/>
</dbReference>
<dbReference type="EMBL" id="CAMPGE010029274">
    <property type="protein sequence ID" value="CAI2386742.1"/>
    <property type="molecule type" value="Genomic_DNA"/>
</dbReference>
<proteinExistence type="predicted"/>
<dbReference type="PANTHER" id="PTHR21580:SF28">
    <property type="entry name" value="BOREALIN N-TERMINAL DOMAIN-CONTAINING PROTEIN-RELATED"/>
    <property type="match status" value="1"/>
</dbReference>
<feature type="compositionally biased region" description="Basic and acidic residues" evidence="1">
    <location>
        <begin position="450"/>
        <end position="463"/>
    </location>
</feature>
<sequence>MAFVYEQERKICNPKLHNRSYEAVGPGYVDPDQFLGFNGTQINEQLRRIKGGNAAAGTAQFKSKVGRQDFTSQGVMENGKVGPGSYESNPLAKPVVPLKNSEHYYLLEDEKLKKRCQPFGKGARRAEVFRIDSGPAPGSYESDTPGVKGVKINKNSEFYRKIVKTEIGPGSYDPEQSHTGKRNDLSILKWKTYENRNNSILKDIEVLESKVEKETRDDDDLQSQFSHKTKESKATLNSQPLNKSDAAKTESYYTHGAGWKKMIPRDNAKLGPGAYDLNKSIKRKYQGITFPKARRTRDNSVDRILHKRTPMKRPTICANFDDSYESSDDERTTEVTRVDNSIYIYDKKNPKFNDLDTYADGQWDFSQKFRNSPDYSSASKKFHYMKQKSETLSNAGKTQRIRKPLPKKLINRIENYSVVHKEYSPSFEQRVKMRQRQSLSQLRANSFDSTKTKEKTKSSRKSEIKVKTIHKKNSKSVMQNPMIKNRLQQQLEGSTHPAPGEYEIKGQFENIVEKAHQNKLKAREAKAMSLLDKPRVDPLSLLLDKEMNKGSPGPGQYEISSTFKAPKMQKSQESKVSKVVLNKSKINNNANKITDESSGDYTDSEEDGSESEERYPLTYQFRHMKPAPPFKSSDKRFKMNQSVEEQPGPGTYHDTIRGMDAKTWKVLNSENLRNNVDVVVSHKKLLEAGFVKVGFNKKQKLEKPIYNNSEASRFTNKQIRERVGPGKYGDLSHNWIKKSYNYKFS</sequence>
<feature type="compositionally biased region" description="Polar residues" evidence="1">
    <location>
        <begin position="437"/>
        <end position="448"/>
    </location>
</feature>
<feature type="region of interest" description="Disordered" evidence="1">
    <location>
        <begin position="437"/>
        <end position="463"/>
    </location>
</feature>
<dbReference type="Pfam" id="PF07004">
    <property type="entry name" value="SHIPPO-rpt"/>
    <property type="match status" value="2"/>
</dbReference>
<evidence type="ECO:0000256" key="1">
    <source>
        <dbReference type="SAM" id="MobiDB-lite"/>
    </source>
</evidence>
<organism evidence="2 3">
    <name type="scientific">Euplotes crassus</name>
    <dbReference type="NCBI Taxonomy" id="5936"/>
    <lineage>
        <taxon>Eukaryota</taxon>
        <taxon>Sar</taxon>
        <taxon>Alveolata</taxon>
        <taxon>Ciliophora</taxon>
        <taxon>Intramacronucleata</taxon>
        <taxon>Spirotrichea</taxon>
        <taxon>Hypotrichia</taxon>
        <taxon>Euplotida</taxon>
        <taxon>Euplotidae</taxon>
        <taxon>Moneuplotes</taxon>
    </lineage>
</organism>
<comment type="caution">
    <text evidence="2">The sequence shown here is derived from an EMBL/GenBank/DDBJ whole genome shotgun (WGS) entry which is preliminary data.</text>
</comment>
<evidence type="ECO:0000313" key="2">
    <source>
        <dbReference type="EMBL" id="CAI2386742.1"/>
    </source>
</evidence>
<evidence type="ECO:0000313" key="3">
    <source>
        <dbReference type="Proteomes" id="UP001295684"/>
    </source>
</evidence>
<keyword evidence="3" id="KW-1185">Reference proteome</keyword>
<feature type="region of interest" description="Disordered" evidence="1">
    <location>
        <begin position="590"/>
        <end position="613"/>
    </location>
</feature>
<protein>
    <submittedName>
        <fullName evidence="2">Uncharacterized protein</fullName>
    </submittedName>
</protein>
<name>A0AAD1Y8X7_EUPCR</name>